<evidence type="ECO:0000313" key="1">
    <source>
        <dbReference type="EMBL" id="QVL36194.1"/>
    </source>
</evidence>
<proteinExistence type="predicted"/>
<sequence>MIAAESSPAAREEAERNALPFSLLYLRKDDTTSQRLAPESLKDLNINNIIESISSGNTTIESHLKNLLPDKESISYRQEIFRDLENKTTLKYILSFSKNIQYITKTKIRSKKFSNRNNEKILLLDLCNLYIDNINKLHEDLSSCFFQSDGLCKFNLYLSNYMSSTRFISLTKDTKELKNRILGIKYILKSKSNVVSVYPYKNEENYFLDLNKTFNKIIEEDSKDYIVEFTKSIEMNHIEAQILDLVMNLHPLIFKDLNGFYDRNSDFLDPTILQFEEDFNFYLSYVQLVSSLREIGLCFCYPDISYQKNVLFANNTFDLALALKSLKDKHPIICNDIDLNPDEKIMVISGPNQGGKTTFSRIFGQIHYLARLGCPIPGTEASLFFFDSIFTHFEKQETIENPQGKLRDELSRLRFIFENASSNSIIIINEIFNSTTLGDAISLAKFLIETIKSLDCYCAIVTFIEDIALMDKPIVSFVSSVHSQDPDERTFKIIKKPADGRAYAISIAKKYNLTYDLIQKRIKR</sequence>
<dbReference type="Proteomes" id="UP000682204">
    <property type="component" value="Chromosome"/>
</dbReference>
<dbReference type="EMBL" id="CP074691">
    <property type="protein sequence ID" value="QVL36194.1"/>
    <property type="molecule type" value="Genomic_DNA"/>
</dbReference>
<gene>
    <name evidence="1" type="ORF">KIH16_13880</name>
</gene>
<accession>A0ACD1DVP2</accession>
<protein>
    <submittedName>
        <fullName evidence="1">DNA mismatch repair protein MutS</fullName>
    </submittedName>
</protein>
<reference evidence="1" key="1">
    <citation type="submission" date="2021-05" db="EMBL/GenBank/DDBJ databases">
        <title>An isolated secondary fermenter in methanogenic hydrocarbon-degrading communities.</title>
        <authorList>
            <person name="Liu Y.-F."/>
            <person name="Liu Z.-l."/>
        </authorList>
    </citation>
    <scope>NUCLEOTIDE SEQUENCE</scope>
    <source>
        <strain evidence="1">L-13</strain>
    </source>
</reference>
<name>A0ACD1DVP2_9BACT</name>
<evidence type="ECO:0000313" key="2">
    <source>
        <dbReference type="Proteomes" id="UP000682204"/>
    </source>
</evidence>
<organism evidence="1 2">
    <name type="scientific">Aminirod propionatiphilus</name>
    <dbReference type="NCBI Taxonomy" id="3415223"/>
    <lineage>
        <taxon>Bacteria</taxon>
        <taxon>Thermotogati</taxon>
        <taxon>Synergistota</taxon>
        <taxon>Synergistia</taxon>
        <taxon>Synergistales</taxon>
        <taxon>Aminiphilaceae</taxon>
        <taxon>Aminirod</taxon>
    </lineage>
</organism>
<keyword evidence="2" id="KW-1185">Reference proteome</keyword>